<dbReference type="EMBL" id="OY731404">
    <property type="protein sequence ID" value="CAJ1967110.1"/>
    <property type="molecule type" value="Genomic_DNA"/>
</dbReference>
<gene>
    <name evidence="2" type="ORF">AYBTSS11_LOCUS21006</name>
</gene>
<dbReference type="AlphaFoldDB" id="A0AA86SMT9"/>
<dbReference type="Gramene" id="rna-AYBTSS11_LOCUS21006">
    <property type="protein sequence ID" value="CAJ1967110.1"/>
    <property type="gene ID" value="gene-AYBTSS11_LOCUS21006"/>
</dbReference>
<feature type="transmembrane region" description="Helical" evidence="1">
    <location>
        <begin position="77"/>
        <end position="99"/>
    </location>
</feature>
<dbReference type="InterPro" id="IPR039926">
    <property type="entry name" value="Egg_app_1"/>
</dbReference>
<sequence>MDPVINRGSHFLLQASTRLGFESQPTMDSFTSWLVTLVSCLGTKINPMLEKLTGYTFNVKDDSCDETGIDGKMLVQICGAVGGAVGVALVAIALIWVIWKMIGVIFRCCCGRRRTMKAPGRNRRILRADFERNPAAYFRNLHNDERNGLLV</sequence>
<evidence type="ECO:0000256" key="1">
    <source>
        <dbReference type="SAM" id="Phobius"/>
    </source>
</evidence>
<name>A0AA86SMT9_9FABA</name>
<evidence type="ECO:0000313" key="3">
    <source>
        <dbReference type="Proteomes" id="UP001189624"/>
    </source>
</evidence>
<proteinExistence type="predicted"/>
<keyword evidence="1" id="KW-0812">Transmembrane</keyword>
<protein>
    <submittedName>
        <fullName evidence="2">Uncharacterized protein</fullName>
    </submittedName>
</protein>
<dbReference type="PANTHER" id="PTHR33333:SF46">
    <property type="entry name" value="LOW QUALITY PROTEIN: GLYCINE-RICH PROTEIN DOT1"/>
    <property type="match status" value="1"/>
</dbReference>
<keyword evidence="1" id="KW-0472">Membrane</keyword>
<keyword evidence="3" id="KW-1185">Reference proteome</keyword>
<organism evidence="2 3">
    <name type="scientific">Sphenostylis stenocarpa</name>
    <dbReference type="NCBI Taxonomy" id="92480"/>
    <lineage>
        <taxon>Eukaryota</taxon>
        <taxon>Viridiplantae</taxon>
        <taxon>Streptophyta</taxon>
        <taxon>Embryophyta</taxon>
        <taxon>Tracheophyta</taxon>
        <taxon>Spermatophyta</taxon>
        <taxon>Magnoliopsida</taxon>
        <taxon>eudicotyledons</taxon>
        <taxon>Gunneridae</taxon>
        <taxon>Pentapetalae</taxon>
        <taxon>rosids</taxon>
        <taxon>fabids</taxon>
        <taxon>Fabales</taxon>
        <taxon>Fabaceae</taxon>
        <taxon>Papilionoideae</taxon>
        <taxon>50 kb inversion clade</taxon>
        <taxon>NPAAA clade</taxon>
        <taxon>indigoferoid/millettioid clade</taxon>
        <taxon>Phaseoleae</taxon>
        <taxon>Sphenostylis</taxon>
    </lineage>
</organism>
<reference evidence="2" key="1">
    <citation type="submission" date="2023-10" db="EMBL/GenBank/DDBJ databases">
        <authorList>
            <person name="Domelevo Entfellner J.-B."/>
        </authorList>
    </citation>
    <scope>NUCLEOTIDE SEQUENCE</scope>
</reference>
<evidence type="ECO:0000313" key="2">
    <source>
        <dbReference type="EMBL" id="CAJ1967110.1"/>
    </source>
</evidence>
<accession>A0AA86SMT9</accession>
<keyword evidence="1" id="KW-1133">Transmembrane helix</keyword>
<dbReference type="PANTHER" id="PTHR33333">
    <property type="entry name" value="ERYTHROCYTE MEMBRANE PROTEIN 1-LIKE"/>
    <property type="match status" value="1"/>
</dbReference>
<dbReference type="Proteomes" id="UP001189624">
    <property type="component" value="Chromosome 7"/>
</dbReference>